<dbReference type="PANTHER" id="PTHR47162">
    <property type="entry name" value="OS02G0192300 PROTEIN"/>
    <property type="match status" value="1"/>
</dbReference>
<dbReference type="AlphaFoldDB" id="A0A0L9VNM1"/>
<sequence length="141" mass="15005">MIMELPDSTGSDCNLNALQLQPQHNNHHHDARSGLRIDLNEIPSPSSLFAKTLPDSATDIVRDYDENPGPPPGAPVVLPSSGLASCTACSKPCPAAAESHYHLVVCDGCECGFHLACECVASGVKRKRWSLGVKELLDNSS</sequence>
<dbReference type="Gramene" id="KOM56477">
    <property type="protein sequence ID" value="KOM56477"/>
    <property type="gene ID" value="LR48_Vigan10g236900"/>
</dbReference>
<evidence type="ECO:0000313" key="4">
    <source>
        <dbReference type="EMBL" id="KOM56477.1"/>
    </source>
</evidence>
<dbReference type="OMA" id="WICMECE"/>
<dbReference type="InterPro" id="IPR011011">
    <property type="entry name" value="Znf_FYVE_PHD"/>
</dbReference>
<dbReference type="GO" id="GO:0008270">
    <property type="term" value="F:zinc ion binding"/>
    <property type="evidence" value="ECO:0007669"/>
    <property type="project" value="UniProtKB-KW"/>
</dbReference>
<protein>
    <submittedName>
        <fullName evidence="4">Uncharacterized protein</fullName>
    </submittedName>
</protein>
<gene>
    <name evidence="4" type="ORF">LR48_Vigan10g236900</name>
</gene>
<proteinExistence type="predicted"/>
<keyword evidence="2" id="KW-0863">Zinc-finger</keyword>
<evidence type="ECO:0000256" key="1">
    <source>
        <dbReference type="ARBA" id="ARBA00022723"/>
    </source>
</evidence>
<name>A0A0L9VNM1_PHAAN</name>
<accession>A0A0L9VNM1</accession>
<keyword evidence="3" id="KW-0862">Zinc</keyword>
<keyword evidence="1" id="KW-0479">Metal-binding</keyword>
<evidence type="ECO:0000256" key="2">
    <source>
        <dbReference type="ARBA" id="ARBA00022771"/>
    </source>
</evidence>
<dbReference type="Proteomes" id="UP000053144">
    <property type="component" value="Chromosome 10"/>
</dbReference>
<dbReference type="SUPFAM" id="SSF57903">
    <property type="entry name" value="FYVE/PHD zinc finger"/>
    <property type="match status" value="1"/>
</dbReference>
<evidence type="ECO:0000256" key="3">
    <source>
        <dbReference type="ARBA" id="ARBA00022833"/>
    </source>
</evidence>
<evidence type="ECO:0000313" key="5">
    <source>
        <dbReference type="Proteomes" id="UP000053144"/>
    </source>
</evidence>
<dbReference type="EMBL" id="CM003380">
    <property type="protein sequence ID" value="KOM56477.1"/>
    <property type="molecule type" value="Genomic_DNA"/>
</dbReference>
<organism evidence="4 5">
    <name type="scientific">Phaseolus angularis</name>
    <name type="common">Azuki bean</name>
    <name type="synonym">Vigna angularis</name>
    <dbReference type="NCBI Taxonomy" id="3914"/>
    <lineage>
        <taxon>Eukaryota</taxon>
        <taxon>Viridiplantae</taxon>
        <taxon>Streptophyta</taxon>
        <taxon>Embryophyta</taxon>
        <taxon>Tracheophyta</taxon>
        <taxon>Spermatophyta</taxon>
        <taxon>Magnoliopsida</taxon>
        <taxon>eudicotyledons</taxon>
        <taxon>Gunneridae</taxon>
        <taxon>Pentapetalae</taxon>
        <taxon>rosids</taxon>
        <taxon>fabids</taxon>
        <taxon>Fabales</taxon>
        <taxon>Fabaceae</taxon>
        <taxon>Papilionoideae</taxon>
        <taxon>50 kb inversion clade</taxon>
        <taxon>NPAAA clade</taxon>
        <taxon>indigoferoid/millettioid clade</taxon>
        <taxon>Phaseoleae</taxon>
        <taxon>Vigna</taxon>
    </lineage>
</organism>
<reference evidence="5" key="1">
    <citation type="journal article" date="2015" name="Proc. Natl. Acad. Sci. U.S.A.">
        <title>Genome sequencing of adzuki bean (Vigna angularis) provides insight into high starch and low fat accumulation and domestication.</title>
        <authorList>
            <person name="Yang K."/>
            <person name="Tian Z."/>
            <person name="Chen C."/>
            <person name="Luo L."/>
            <person name="Zhao B."/>
            <person name="Wang Z."/>
            <person name="Yu L."/>
            <person name="Li Y."/>
            <person name="Sun Y."/>
            <person name="Li W."/>
            <person name="Chen Y."/>
            <person name="Li Y."/>
            <person name="Zhang Y."/>
            <person name="Ai D."/>
            <person name="Zhao J."/>
            <person name="Shang C."/>
            <person name="Ma Y."/>
            <person name="Wu B."/>
            <person name="Wang M."/>
            <person name="Gao L."/>
            <person name="Sun D."/>
            <person name="Zhang P."/>
            <person name="Guo F."/>
            <person name="Wang W."/>
            <person name="Li Y."/>
            <person name="Wang J."/>
            <person name="Varshney R.K."/>
            <person name="Wang J."/>
            <person name="Ling H.Q."/>
            <person name="Wan P."/>
        </authorList>
    </citation>
    <scope>NUCLEOTIDE SEQUENCE</scope>
    <source>
        <strain evidence="5">cv. Jingnong 6</strain>
    </source>
</reference>
<dbReference type="PANTHER" id="PTHR47162:SF8">
    <property type="entry name" value="METHYL-CPG-BINDING DOMAIN-CONTAINING PROTEIN 9"/>
    <property type="match status" value="1"/>
</dbReference>